<feature type="compositionally biased region" description="Basic and acidic residues" evidence="1">
    <location>
        <begin position="1"/>
        <end position="11"/>
    </location>
</feature>
<reference evidence="2 3" key="1">
    <citation type="journal article" date="2015" name="Nature">
        <title>rRNA introns, odd ribosomes, and small enigmatic genomes across a large radiation of phyla.</title>
        <authorList>
            <person name="Brown C.T."/>
            <person name="Hug L.A."/>
            <person name="Thomas B.C."/>
            <person name="Sharon I."/>
            <person name="Castelle C.J."/>
            <person name="Singh A."/>
            <person name="Wilkins M.J."/>
            <person name="Williams K.H."/>
            <person name="Banfield J.F."/>
        </authorList>
    </citation>
    <scope>NUCLEOTIDE SEQUENCE [LARGE SCALE GENOMIC DNA]</scope>
</reference>
<sequence length="51" mass="5724">MDDDKDLKDLDGEVDLPGEDDKEVEGEEFDLGPDELDGPDFDSDVTEEESY</sequence>
<organism evidence="2 3">
    <name type="scientific">Candidatus Woesebacteria bacterium GW2011_GWA1_39_21b</name>
    <dbReference type="NCBI Taxonomy" id="1618551"/>
    <lineage>
        <taxon>Bacteria</taxon>
        <taxon>Candidatus Woeseibacteriota</taxon>
    </lineage>
</organism>
<protein>
    <submittedName>
        <fullName evidence="2">Uncharacterized protein</fullName>
    </submittedName>
</protein>
<accession>A0A0G0N6L1</accession>
<evidence type="ECO:0000313" key="2">
    <source>
        <dbReference type="EMBL" id="KKR11073.1"/>
    </source>
</evidence>
<dbReference type="Proteomes" id="UP000034690">
    <property type="component" value="Unassembled WGS sequence"/>
</dbReference>
<feature type="region of interest" description="Disordered" evidence="1">
    <location>
        <begin position="1"/>
        <end position="51"/>
    </location>
</feature>
<proteinExistence type="predicted"/>
<feature type="compositionally biased region" description="Acidic residues" evidence="1">
    <location>
        <begin position="12"/>
        <end position="51"/>
    </location>
</feature>
<evidence type="ECO:0000313" key="3">
    <source>
        <dbReference type="Proteomes" id="UP000034690"/>
    </source>
</evidence>
<dbReference type="AlphaFoldDB" id="A0A0G0N6L1"/>
<gene>
    <name evidence="2" type="ORF">UT40_C0041G0004</name>
</gene>
<name>A0A0G0N6L1_9BACT</name>
<comment type="caution">
    <text evidence="2">The sequence shown here is derived from an EMBL/GenBank/DDBJ whole genome shotgun (WGS) entry which is preliminary data.</text>
</comment>
<dbReference type="EMBL" id="LBWQ01000041">
    <property type="protein sequence ID" value="KKR11073.1"/>
    <property type="molecule type" value="Genomic_DNA"/>
</dbReference>
<evidence type="ECO:0000256" key="1">
    <source>
        <dbReference type="SAM" id="MobiDB-lite"/>
    </source>
</evidence>